<evidence type="ECO:0000256" key="1">
    <source>
        <dbReference type="ARBA" id="ARBA00001966"/>
    </source>
</evidence>
<reference evidence="8 9" key="1">
    <citation type="submission" date="2019-01" db="EMBL/GenBank/DDBJ databases">
        <authorList>
            <person name="Ramaprasad A."/>
        </authorList>
    </citation>
    <scope>NUCLEOTIDE SEQUENCE [LARGE SCALE GENOMIC DNA]</scope>
</reference>
<evidence type="ECO:0000256" key="3">
    <source>
        <dbReference type="ARBA" id="ARBA00006179"/>
    </source>
</evidence>
<proteinExistence type="inferred from homology"/>
<dbReference type="AlphaFoldDB" id="A0A449BTQ0"/>
<dbReference type="InterPro" id="IPR042265">
    <property type="entry name" value="DPH1/DPH2_3"/>
</dbReference>
<dbReference type="RefSeq" id="XP_008623874.1">
    <property type="nucleotide sequence ID" value="XM_008625652.1"/>
</dbReference>
<accession>A0A449BTQ0</accession>
<feature type="region of interest" description="Disordered" evidence="7">
    <location>
        <begin position="90"/>
        <end position="109"/>
    </location>
</feature>
<dbReference type="NCBIfam" id="TIGR00322">
    <property type="entry name" value="diphth2_R"/>
    <property type="match status" value="2"/>
</dbReference>
<dbReference type="GeneID" id="19960190"/>
<dbReference type="InterPro" id="IPR042263">
    <property type="entry name" value="DPH1/DPH2_1"/>
</dbReference>
<dbReference type="Proteomes" id="UP000290582">
    <property type="component" value="Chromosome PVVCY_10"/>
</dbReference>
<dbReference type="Gene3D" id="3.40.50.11840">
    <property type="entry name" value="Diphthamide synthesis DPH1/DPH2 domain 1"/>
    <property type="match status" value="1"/>
</dbReference>
<feature type="compositionally biased region" description="Basic and acidic residues" evidence="7">
    <location>
        <begin position="91"/>
        <end position="104"/>
    </location>
</feature>
<dbReference type="UniPathway" id="UPA00559"/>
<name>A0A449BTQ0_PLAVN</name>
<dbReference type="GO" id="GO:0090560">
    <property type="term" value="F:2-(3-amino-3-carboxypropyl)histidine synthase activity"/>
    <property type="evidence" value="ECO:0007669"/>
    <property type="project" value="InterPro"/>
</dbReference>
<dbReference type="PANTHER" id="PTHR10762:SF2">
    <property type="entry name" value="2-(3-AMINO-3-CARBOXYPROPYL)HISTIDINE SYNTHASE SUBUNIT 2"/>
    <property type="match status" value="1"/>
</dbReference>
<gene>
    <name evidence="8" type="ORF">PVVCY_1002000</name>
</gene>
<dbReference type="FunFam" id="3.40.50.11860:FF:000001">
    <property type="entry name" value="2-(3-amino-3-carboxypropyl)histidine synthase subunit 2"/>
    <property type="match status" value="1"/>
</dbReference>
<dbReference type="GO" id="GO:0017183">
    <property type="term" value="P:protein histidyl modification to diphthamide"/>
    <property type="evidence" value="ECO:0007669"/>
    <property type="project" value="UniProtKB-UniPathway"/>
</dbReference>
<dbReference type="Pfam" id="PF01866">
    <property type="entry name" value="Diphthamide_syn"/>
    <property type="match status" value="2"/>
</dbReference>
<dbReference type="GO" id="GO:0046872">
    <property type="term" value="F:metal ion binding"/>
    <property type="evidence" value="ECO:0007669"/>
    <property type="project" value="UniProtKB-KW"/>
</dbReference>
<comment type="cofactor">
    <cofactor evidence="1">
        <name>[4Fe-4S] cluster</name>
        <dbReference type="ChEBI" id="CHEBI:49883"/>
    </cofactor>
</comment>
<comment type="similarity">
    <text evidence="3">Belongs to the DPH1/DPH2 family. DPH2 subfamily.</text>
</comment>
<comment type="pathway">
    <text evidence="2">Protein modification; peptidyl-diphthamide biosynthesis.</text>
</comment>
<keyword evidence="5" id="KW-0408">Iron</keyword>
<dbReference type="EMBL" id="LR215066">
    <property type="protein sequence ID" value="VEV56857.1"/>
    <property type="molecule type" value="Genomic_DNA"/>
</dbReference>
<evidence type="ECO:0000313" key="9">
    <source>
        <dbReference type="Proteomes" id="UP000290582"/>
    </source>
</evidence>
<evidence type="ECO:0000313" key="8">
    <source>
        <dbReference type="EMBL" id="VEV56857.1"/>
    </source>
</evidence>
<dbReference type="Gene3D" id="3.40.50.11860">
    <property type="entry name" value="Diphthamide synthesis DPH1/DPH2 domain 3"/>
    <property type="match status" value="1"/>
</dbReference>
<evidence type="ECO:0000256" key="6">
    <source>
        <dbReference type="ARBA" id="ARBA00023014"/>
    </source>
</evidence>
<dbReference type="KEGG" id="pvv:PVVCY_1002000"/>
<dbReference type="PANTHER" id="PTHR10762">
    <property type="entry name" value="DIPHTHAMIDE BIOSYNTHESIS PROTEIN"/>
    <property type="match status" value="1"/>
</dbReference>
<keyword evidence="4" id="KW-0479">Metal-binding</keyword>
<evidence type="ECO:0000256" key="2">
    <source>
        <dbReference type="ARBA" id="ARBA00005156"/>
    </source>
</evidence>
<sequence>MKLNAENISKKYELELVSHIILNYGFKNVAIQLADYMLNDSLFISNTIKNIILNSQNGAGAKDINLEEGDKNGEPGKDGKGALIGASYKQNSEKNSEKNSEQKSEQNCCSGNCNQNKTVCDISMNKDKNNISNSDKVNLYILGDTTLNECCEDYVCSDHVHADFLVHYGISCQSFITPYIPSIYIFNKINLEDNFIKNVNEFINKKNILEENKISIILTDVSYINYMKQLVICFSDKNKINFLCDEKKKKIFYEIDDKIISSKNIYDQNILASEKRDGNNSINDPHTNSDNVINDNTCTNPDLQFTNVIIGMHRIANNINGHVYYGYWDAYVEFKIDDNIFDKYKFICGRLLFKVFYNTKENTFVYKIVKKENFECRLENEECLNGKDNKKECTQVYLFGGKGENFTNRVILEYGNYYDIYSYNDVTIFSKENNKINKLVLKRYNLIEICKEVNTFGIIIGNVNLCKNKELRLLINYILRKNGKKCFTIVTNKLNSPKLENFYDIEMYILLTCSENNLLELKDFSKKIINPYEFFVAYNYIEWDCNYLFDFYDLLNAKEIKKEYVSSLKKDKYFTWNINSEQLCIKNEKNSEQLCIKNEKNSEQQELLLKKYDHLIDHNSTISVQDQQKFIMKFQENSSMCQYFMETIKENEKREFKGVDINYNTEEIPMAVQGLDGIAQRYDSDLKFSK</sequence>
<evidence type="ECO:0000256" key="4">
    <source>
        <dbReference type="ARBA" id="ARBA00022723"/>
    </source>
</evidence>
<dbReference type="OrthoDB" id="361972at2759"/>
<dbReference type="GO" id="GO:0051536">
    <property type="term" value="F:iron-sulfur cluster binding"/>
    <property type="evidence" value="ECO:0007669"/>
    <property type="project" value="UniProtKB-KW"/>
</dbReference>
<protein>
    <submittedName>
        <fullName evidence="8">Diphthamide biosynthesis protein 2, putative</fullName>
    </submittedName>
</protein>
<organism evidence="8 9">
    <name type="scientific">Plasmodium vinckei vinckei</name>
    <dbReference type="NCBI Taxonomy" id="54757"/>
    <lineage>
        <taxon>Eukaryota</taxon>
        <taxon>Sar</taxon>
        <taxon>Alveolata</taxon>
        <taxon>Apicomplexa</taxon>
        <taxon>Aconoidasida</taxon>
        <taxon>Haemosporida</taxon>
        <taxon>Plasmodiidae</taxon>
        <taxon>Plasmodium</taxon>
        <taxon>Plasmodium (Vinckeia)</taxon>
    </lineage>
</organism>
<dbReference type="VEuPathDB" id="PlasmoDB:PVVCY_1002000"/>
<keyword evidence="6" id="KW-0411">Iron-sulfur</keyword>
<evidence type="ECO:0000256" key="7">
    <source>
        <dbReference type="SAM" id="MobiDB-lite"/>
    </source>
</evidence>
<evidence type="ECO:0000256" key="5">
    <source>
        <dbReference type="ARBA" id="ARBA00023004"/>
    </source>
</evidence>
<dbReference type="InterPro" id="IPR016435">
    <property type="entry name" value="DPH1/DPH2"/>
</dbReference>
<dbReference type="SFLD" id="SFLDS00032">
    <property type="entry name" value="Radical_SAM_3-amino-3-carboxyp"/>
    <property type="match status" value="1"/>
</dbReference>